<dbReference type="Pfam" id="PF13411">
    <property type="entry name" value="MerR_1"/>
    <property type="match status" value="1"/>
</dbReference>
<keyword evidence="1" id="KW-0238">DNA-binding</keyword>
<accession>A0A8E1RIX8</accession>
<dbReference type="InterPro" id="IPR000551">
    <property type="entry name" value="MerR-type_HTH_dom"/>
</dbReference>
<protein>
    <submittedName>
        <fullName evidence="3">MerR family transcriptional regulator</fullName>
    </submittedName>
</protein>
<dbReference type="Gene3D" id="1.10.1660.10">
    <property type="match status" value="1"/>
</dbReference>
<dbReference type="PROSITE" id="PS00552">
    <property type="entry name" value="HTH_MERR_1"/>
    <property type="match status" value="1"/>
</dbReference>
<name>A0A8E1RIX8_LENKE</name>
<dbReference type="SUPFAM" id="SSF46955">
    <property type="entry name" value="Putative DNA-binding domain"/>
    <property type="match status" value="1"/>
</dbReference>
<evidence type="ECO:0000313" key="3">
    <source>
        <dbReference type="EMBL" id="KRM51449.1"/>
    </source>
</evidence>
<dbReference type="CDD" id="cd01109">
    <property type="entry name" value="HTH_YyaN"/>
    <property type="match status" value="1"/>
</dbReference>
<reference evidence="3 4" key="1">
    <citation type="journal article" date="2015" name="Genome Announc.">
        <title>Expanding the biotechnology potential of lactobacilli through comparative genomics of 213 strains and associated genera.</title>
        <authorList>
            <person name="Sun Z."/>
            <person name="Harris H.M."/>
            <person name="McCann A."/>
            <person name="Guo C."/>
            <person name="Argimon S."/>
            <person name="Zhang W."/>
            <person name="Yang X."/>
            <person name="Jeffery I.B."/>
            <person name="Cooney J.C."/>
            <person name="Kagawa T.F."/>
            <person name="Liu W."/>
            <person name="Song Y."/>
            <person name="Salvetti E."/>
            <person name="Wrobel A."/>
            <person name="Rasinkangas P."/>
            <person name="Parkhill J."/>
            <person name="Rea M.C."/>
            <person name="O'Sullivan O."/>
            <person name="Ritari J."/>
            <person name="Douillard F.P."/>
            <person name="Paul Ross R."/>
            <person name="Yang R."/>
            <person name="Briner A.E."/>
            <person name="Felis G.E."/>
            <person name="de Vos W.M."/>
            <person name="Barrangou R."/>
            <person name="Klaenhammer T.R."/>
            <person name="Caufield P.W."/>
            <person name="Cui Y."/>
            <person name="Zhang H."/>
            <person name="O'Toole P.W."/>
        </authorList>
    </citation>
    <scope>NUCLEOTIDE SEQUENCE [LARGE SCALE GENOMIC DNA]</scope>
    <source>
        <strain evidence="3 4">DSM 20587</strain>
    </source>
</reference>
<dbReference type="SMART" id="SM00422">
    <property type="entry name" value="HTH_MERR"/>
    <property type="match status" value="1"/>
</dbReference>
<dbReference type="InterPro" id="IPR009061">
    <property type="entry name" value="DNA-bd_dom_put_sf"/>
</dbReference>
<evidence type="ECO:0000313" key="4">
    <source>
        <dbReference type="Proteomes" id="UP000051164"/>
    </source>
</evidence>
<feature type="domain" description="HTH merR-type" evidence="2">
    <location>
        <begin position="36"/>
        <end position="104"/>
    </location>
</feature>
<organism evidence="3 4">
    <name type="scientific">Lentilactobacillus kefiri DSM 20587 = JCM 5818</name>
    <dbReference type="NCBI Taxonomy" id="1423764"/>
    <lineage>
        <taxon>Bacteria</taxon>
        <taxon>Bacillati</taxon>
        <taxon>Bacillota</taxon>
        <taxon>Bacilli</taxon>
        <taxon>Lactobacillales</taxon>
        <taxon>Lactobacillaceae</taxon>
        <taxon>Lentilactobacillus</taxon>
    </lineage>
</organism>
<dbReference type="PANTHER" id="PTHR30204:SF98">
    <property type="entry name" value="HTH-TYPE TRANSCRIPTIONAL REGULATOR ADHR"/>
    <property type="match status" value="1"/>
</dbReference>
<comment type="caution">
    <text evidence="3">The sequence shown here is derived from an EMBL/GenBank/DDBJ whole genome shotgun (WGS) entry which is preliminary data.</text>
</comment>
<dbReference type="AlphaFoldDB" id="A0A8E1RIX8"/>
<dbReference type="PROSITE" id="PS50937">
    <property type="entry name" value="HTH_MERR_2"/>
    <property type="match status" value="1"/>
</dbReference>
<evidence type="ECO:0000259" key="2">
    <source>
        <dbReference type="PROSITE" id="PS50937"/>
    </source>
</evidence>
<dbReference type="PRINTS" id="PR00040">
    <property type="entry name" value="HTHMERR"/>
</dbReference>
<dbReference type="PANTHER" id="PTHR30204">
    <property type="entry name" value="REDOX-CYCLING DRUG-SENSING TRANSCRIPTIONAL ACTIVATOR SOXR"/>
    <property type="match status" value="1"/>
</dbReference>
<dbReference type="InterPro" id="IPR047057">
    <property type="entry name" value="MerR_fam"/>
</dbReference>
<dbReference type="Proteomes" id="UP000051164">
    <property type="component" value="Unassembled WGS sequence"/>
</dbReference>
<dbReference type="GO" id="GO:0003677">
    <property type="term" value="F:DNA binding"/>
    <property type="evidence" value="ECO:0007669"/>
    <property type="project" value="UniProtKB-KW"/>
</dbReference>
<dbReference type="GO" id="GO:0003700">
    <property type="term" value="F:DNA-binding transcription factor activity"/>
    <property type="evidence" value="ECO:0007669"/>
    <property type="project" value="InterPro"/>
</dbReference>
<evidence type="ECO:0000256" key="1">
    <source>
        <dbReference type="ARBA" id="ARBA00023125"/>
    </source>
</evidence>
<gene>
    <name evidence="3" type="ORF">FC95_GL001515</name>
</gene>
<dbReference type="EMBL" id="AYYV01000048">
    <property type="protein sequence ID" value="KRM51449.1"/>
    <property type="molecule type" value="Genomic_DNA"/>
</dbReference>
<sequence length="172" mass="20056">MSIDFTNSTIQLKVNFKSNKTFNWRNIMPTKTKEPTYEIGEFATLVGLSAPTIRYYENQGLLKAQRTANGRRYFTEQDIKWVKFLLHLKGTGMSINDLKKYVTWRAQGDATIPNRLDLLKDTKADFMTKYRQVQHHLQILDDKIAWYEAKESGQDTGKEPFADYLKRIGHTV</sequence>
<proteinExistence type="predicted"/>